<proteinExistence type="predicted"/>
<reference evidence="2" key="1">
    <citation type="submission" date="2020-03" db="EMBL/GenBank/DDBJ databases">
        <authorList>
            <person name="Weist P."/>
        </authorList>
    </citation>
    <scope>NUCLEOTIDE SEQUENCE</scope>
</reference>
<feature type="compositionally biased region" description="Pro residues" evidence="1">
    <location>
        <begin position="23"/>
        <end position="32"/>
    </location>
</feature>
<dbReference type="EMBL" id="CADEAL010000904">
    <property type="protein sequence ID" value="CAB1426677.1"/>
    <property type="molecule type" value="Genomic_DNA"/>
</dbReference>
<accession>A0A9N7YHA0</accession>
<protein>
    <submittedName>
        <fullName evidence="2">Uncharacterized protein</fullName>
    </submittedName>
</protein>
<evidence type="ECO:0000313" key="3">
    <source>
        <dbReference type="Proteomes" id="UP001153269"/>
    </source>
</evidence>
<keyword evidence="3" id="KW-1185">Reference proteome</keyword>
<comment type="caution">
    <text evidence="2">The sequence shown here is derived from an EMBL/GenBank/DDBJ whole genome shotgun (WGS) entry which is preliminary data.</text>
</comment>
<organism evidence="2 3">
    <name type="scientific">Pleuronectes platessa</name>
    <name type="common">European plaice</name>
    <dbReference type="NCBI Taxonomy" id="8262"/>
    <lineage>
        <taxon>Eukaryota</taxon>
        <taxon>Metazoa</taxon>
        <taxon>Chordata</taxon>
        <taxon>Craniata</taxon>
        <taxon>Vertebrata</taxon>
        <taxon>Euteleostomi</taxon>
        <taxon>Actinopterygii</taxon>
        <taxon>Neopterygii</taxon>
        <taxon>Teleostei</taxon>
        <taxon>Neoteleostei</taxon>
        <taxon>Acanthomorphata</taxon>
        <taxon>Carangaria</taxon>
        <taxon>Pleuronectiformes</taxon>
        <taxon>Pleuronectoidei</taxon>
        <taxon>Pleuronectidae</taxon>
        <taxon>Pleuronectes</taxon>
    </lineage>
</organism>
<evidence type="ECO:0000313" key="2">
    <source>
        <dbReference type="EMBL" id="CAB1426677.1"/>
    </source>
</evidence>
<evidence type="ECO:0000256" key="1">
    <source>
        <dbReference type="SAM" id="MobiDB-lite"/>
    </source>
</evidence>
<gene>
    <name evidence="2" type="ORF">PLEPLA_LOCUS14615</name>
</gene>
<feature type="region of interest" description="Disordered" evidence="1">
    <location>
        <begin position="1"/>
        <end position="32"/>
    </location>
</feature>
<sequence>MSLMDESQVVVTQSVLRHKNDAAPPPPPPPPRLLPLSRCSVNDPSSWAFFVLEQEMMALTSRGSGVTSGETNPDGRQIKGVTWKVIGGRRWKTSVQRVEGHRDGLKSKKMM</sequence>
<name>A0A9N7YHA0_PLEPL</name>
<dbReference type="AlphaFoldDB" id="A0A9N7YHA0"/>
<dbReference type="Proteomes" id="UP001153269">
    <property type="component" value="Unassembled WGS sequence"/>
</dbReference>